<dbReference type="InterPro" id="IPR036390">
    <property type="entry name" value="WH_DNA-bd_sf"/>
</dbReference>
<dbReference type="SUPFAM" id="SSF46785">
    <property type="entry name" value="Winged helix' DNA-binding domain"/>
    <property type="match status" value="1"/>
</dbReference>
<dbReference type="InterPro" id="IPR036388">
    <property type="entry name" value="WH-like_DNA-bd_sf"/>
</dbReference>
<sequence length="135" mass="15332">MLQLTKQGDYAIRTVIELSKQIPNAVVPTKQIASAQNIPEVYLTKIVQMLVRSGILETIRGARGGVRLLRNPKELNFRHVIEAVEGPIALNRCIESSMRCDRTQTCDTHPAWKTINQKLIEELEKVTFDTLIKHK</sequence>
<evidence type="ECO:0008006" key="3">
    <source>
        <dbReference type="Google" id="ProtNLM"/>
    </source>
</evidence>
<evidence type="ECO:0000313" key="1">
    <source>
        <dbReference type="EMBL" id="OEH84484.1"/>
    </source>
</evidence>
<dbReference type="PANTHER" id="PTHR33221:SF2">
    <property type="entry name" value="TRANSCRIPTIONAL REGULATOR"/>
    <property type="match status" value="1"/>
</dbReference>
<dbReference type="OrthoDB" id="9795923at2"/>
<dbReference type="STRING" id="1390249.BHU72_09770"/>
<dbReference type="Gene3D" id="1.10.10.10">
    <property type="entry name" value="Winged helix-like DNA-binding domain superfamily/Winged helix DNA-binding domain"/>
    <property type="match status" value="1"/>
</dbReference>
<organism evidence="1 2">
    <name type="scientific">Desulfuribacillus stibiiarsenatis</name>
    <dbReference type="NCBI Taxonomy" id="1390249"/>
    <lineage>
        <taxon>Bacteria</taxon>
        <taxon>Bacillati</taxon>
        <taxon>Bacillota</taxon>
        <taxon>Desulfuribacillia</taxon>
        <taxon>Desulfuribacillales</taxon>
        <taxon>Desulfuribacillaceae</taxon>
        <taxon>Desulfuribacillus</taxon>
    </lineage>
</organism>
<dbReference type="Proteomes" id="UP000095255">
    <property type="component" value="Unassembled WGS sequence"/>
</dbReference>
<dbReference type="NCBIfam" id="TIGR00738">
    <property type="entry name" value="rrf2_super"/>
    <property type="match status" value="1"/>
</dbReference>
<dbReference type="InterPro" id="IPR000944">
    <property type="entry name" value="Tscrpt_reg_Rrf2"/>
</dbReference>
<comment type="caution">
    <text evidence="1">The sequence shown here is derived from an EMBL/GenBank/DDBJ whole genome shotgun (WGS) entry which is preliminary data.</text>
</comment>
<proteinExistence type="predicted"/>
<dbReference type="GO" id="GO:0005829">
    <property type="term" value="C:cytosol"/>
    <property type="evidence" value="ECO:0007669"/>
    <property type="project" value="TreeGrafter"/>
</dbReference>
<reference evidence="1 2" key="1">
    <citation type="submission" date="2016-09" db="EMBL/GenBank/DDBJ databases">
        <title>Desulfuribacillus arsenicus sp. nov., an obligately anaerobic, dissimilatory arsenic- and antimonate-reducing bacterium isolated from anoxic sediments.</title>
        <authorList>
            <person name="Abin C.A."/>
            <person name="Hollibaugh J.T."/>
        </authorList>
    </citation>
    <scope>NUCLEOTIDE SEQUENCE [LARGE SCALE GENOMIC DNA]</scope>
    <source>
        <strain evidence="1 2">MLFW-2</strain>
    </source>
</reference>
<gene>
    <name evidence="1" type="ORF">BHU72_09770</name>
</gene>
<dbReference type="PROSITE" id="PS51197">
    <property type="entry name" value="HTH_RRF2_2"/>
    <property type="match status" value="1"/>
</dbReference>
<dbReference type="PANTHER" id="PTHR33221">
    <property type="entry name" value="WINGED HELIX-TURN-HELIX TRANSCRIPTIONAL REGULATOR, RRF2 FAMILY"/>
    <property type="match status" value="1"/>
</dbReference>
<evidence type="ECO:0000313" key="2">
    <source>
        <dbReference type="Proteomes" id="UP000095255"/>
    </source>
</evidence>
<dbReference type="Pfam" id="PF02082">
    <property type="entry name" value="Rrf2"/>
    <property type="match status" value="1"/>
</dbReference>
<dbReference type="AlphaFoldDB" id="A0A1E5L322"/>
<dbReference type="GO" id="GO:0003700">
    <property type="term" value="F:DNA-binding transcription factor activity"/>
    <property type="evidence" value="ECO:0007669"/>
    <property type="project" value="TreeGrafter"/>
</dbReference>
<dbReference type="EMBL" id="MJAT01000038">
    <property type="protein sequence ID" value="OEH84484.1"/>
    <property type="molecule type" value="Genomic_DNA"/>
</dbReference>
<protein>
    <recommendedName>
        <fullName evidence="3">Rrf2 family transcriptional regulator</fullName>
    </recommendedName>
</protein>
<accession>A0A1E5L322</accession>
<name>A0A1E5L322_9FIRM</name>
<keyword evidence="2" id="KW-1185">Reference proteome</keyword>
<dbReference type="InterPro" id="IPR030489">
    <property type="entry name" value="TR_Rrf2-type_CS"/>
</dbReference>
<dbReference type="PROSITE" id="PS01332">
    <property type="entry name" value="HTH_RRF2_1"/>
    <property type="match status" value="1"/>
</dbReference>